<accession>A0A953I306</accession>
<dbReference type="PROSITE" id="PS51462">
    <property type="entry name" value="NUDIX"/>
    <property type="match status" value="1"/>
</dbReference>
<dbReference type="Pfam" id="PF00293">
    <property type="entry name" value="NUDIX"/>
    <property type="match status" value="1"/>
</dbReference>
<keyword evidence="2" id="KW-0378">Hydrolase</keyword>
<dbReference type="InterPro" id="IPR000086">
    <property type="entry name" value="NUDIX_hydrolase_dom"/>
</dbReference>
<sequence length="176" mass="20140">MGGKEEIPLGRNNTESAKRGGESVRKRQKAYALIVENGRLLLVRYYYPEENAWYWNFPGGTLEPGETLEEALKRELMEECSVEVEVGPMVLKEAPPGRDYVRYFFRCWITKGRPQVGTDPATNDSIGALEWVDLTDPGRCGGWGRRNLPQVARVLGFQPRRRRRLPPPIPRRAVQQ</sequence>
<feature type="domain" description="Nudix hydrolase" evidence="4">
    <location>
        <begin position="25"/>
        <end position="153"/>
    </location>
</feature>
<dbReference type="Proteomes" id="UP000732377">
    <property type="component" value="Unassembled WGS sequence"/>
</dbReference>
<protein>
    <submittedName>
        <fullName evidence="5">NUDIX domain-containing protein</fullName>
    </submittedName>
</protein>
<feature type="region of interest" description="Disordered" evidence="3">
    <location>
        <begin position="1"/>
        <end position="22"/>
    </location>
</feature>
<dbReference type="GO" id="GO:0016787">
    <property type="term" value="F:hydrolase activity"/>
    <property type="evidence" value="ECO:0007669"/>
    <property type="project" value="UniProtKB-KW"/>
</dbReference>
<dbReference type="SUPFAM" id="SSF55811">
    <property type="entry name" value="Nudix"/>
    <property type="match status" value="1"/>
</dbReference>
<proteinExistence type="predicted"/>
<dbReference type="PRINTS" id="PR00502">
    <property type="entry name" value="NUDIXFAMILY"/>
</dbReference>
<comment type="caution">
    <text evidence="5">The sequence shown here is derived from an EMBL/GenBank/DDBJ whole genome shotgun (WGS) entry which is preliminary data.</text>
</comment>
<reference evidence="5" key="1">
    <citation type="submission" date="2017-11" db="EMBL/GenBank/DDBJ databases">
        <title>Three new genomes from thermophilic consortium.</title>
        <authorList>
            <person name="Quaggio R."/>
            <person name="Amgarten D."/>
            <person name="Setubal J.C."/>
        </authorList>
    </citation>
    <scope>NUCLEOTIDE SEQUENCE</scope>
    <source>
        <strain evidence="5">ZCTH01-B2</strain>
    </source>
</reference>
<comment type="cofactor">
    <cofactor evidence="1">
        <name>Mg(2+)</name>
        <dbReference type="ChEBI" id="CHEBI:18420"/>
    </cofactor>
</comment>
<dbReference type="InterPro" id="IPR020476">
    <property type="entry name" value="Nudix_hydrolase"/>
</dbReference>
<gene>
    <name evidence="5" type="ORF">CWE10_07190</name>
</gene>
<evidence type="ECO:0000259" key="4">
    <source>
        <dbReference type="PROSITE" id="PS51462"/>
    </source>
</evidence>
<evidence type="ECO:0000256" key="2">
    <source>
        <dbReference type="ARBA" id="ARBA00022801"/>
    </source>
</evidence>
<dbReference type="PANTHER" id="PTHR43046:SF14">
    <property type="entry name" value="MUTT_NUDIX FAMILY PROTEIN"/>
    <property type="match status" value="1"/>
</dbReference>
<dbReference type="EMBL" id="PIUK01000051">
    <property type="protein sequence ID" value="MBY6275997.1"/>
    <property type="molecule type" value="Genomic_DNA"/>
</dbReference>
<evidence type="ECO:0000313" key="6">
    <source>
        <dbReference type="Proteomes" id="UP000732377"/>
    </source>
</evidence>
<name>A0A953I306_SYMTR</name>
<dbReference type="AlphaFoldDB" id="A0A953I306"/>
<evidence type="ECO:0000256" key="1">
    <source>
        <dbReference type="ARBA" id="ARBA00001946"/>
    </source>
</evidence>
<evidence type="ECO:0000256" key="3">
    <source>
        <dbReference type="SAM" id="MobiDB-lite"/>
    </source>
</evidence>
<organism evidence="5 6">
    <name type="scientific">Symbiobacterium thermophilum</name>
    <dbReference type="NCBI Taxonomy" id="2734"/>
    <lineage>
        <taxon>Bacteria</taxon>
        <taxon>Bacillati</taxon>
        <taxon>Bacillota</taxon>
        <taxon>Clostridia</taxon>
        <taxon>Eubacteriales</taxon>
        <taxon>Symbiobacteriaceae</taxon>
        <taxon>Symbiobacterium</taxon>
    </lineage>
</organism>
<evidence type="ECO:0000313" key="5">
    <source>
        <dbReference type="EMBL" id="MBY6275997.1"/>
    </source>
</evidence>
<dbReference type="InterPro" id="IPR015797">
    <property type="entry name" value="NUDIX_hydrolase-like_dom_sf"/>
</dbReference>
<dbReference type="PANTHER" id="PTHR43046">
    <property type="entry name" value="GDP-MANNOSE MANNOSYL HYDROLASE"/>
    <property type="match status" value="1"/>
</dbReference>
<dbReference type="Gene3D" id="3.90.79.10">
    <property type="entry name" value="Nucleoside Triphosphate Pyrophosphohydrolase"/>
    <property type="match status" value="1"/>
</dbReference>